<sequence>MHAVIGHLKTSLRTFSLHAVLWQMDVESFTTGNTGKKQMESLFESEKRLKLDQTTGIVRRLLISPAYKMPGSDVPLFLMGCRDMVRWGPEPEEMTNNQAYFTHVQLDVKNDGKKPLYVIEIVERKDGHGVEKIRGFRFAAGWCSLEKQIVPFKAILLQPWMCQRAIRCTLSQTGFQSRVLNVTSRKRKDACASHVAAQCMRCAVHEIGQ</sequence>
<dbReference type="AlphaFoldDB" id="A0AAV0UEL1"/>
<comment type="caution">
    <text evidence="1">The sequence shown here is derived from an EMBL/GenBank/DDBJ whole genome shotgun (WGS) entry which is preliminary data.</text>
</comment>
<reference evidence="1" key="1">
    <citation type="submission" date="2022-12" db="EMBL/GenBank/DDBJ databases">
        <authorList>
            <person name="Webb A."/>
        </authorList>
    </citation>
    <scope>NUCLEOTIDE SEQUENCE</scope>
    <source>
        <strain evidence="1">Pd1</strain>
    </source>
</reference>
<gene>
    <name evidence="1" type="ORF">PDE001_LOCUS5966</name>
</gene>
<evidence type="ECO:0000313" key="1">
    <source>
        <dbReference type="EMBL" id="CAI5735277.1"/>
    </source>
</evidence>
<dbReference type="Proteomes" id="UP001162029">
    <property type="component" value="Unassembled WGS sequence"/>
</dbReference>
<proteinExistence type="predicted"/>
<protein>
    <submittedName>
        <fullName evidence="1">Uncharacterized protein</fullName>
    </submittedName>
</protein>
<dbReference type="EMBL" id="CANTFM010001116">
    <property type="protein sequence ID" value="CAI5735277.1"/>
    <property type="molecule type" value="Genomic_DNA"/>
</dbReference>
<name>A0AAV0UEL1_9STRA</name>
<evidence type="ECO:0000313" key="2">
    <source>
        <dbReference type="Proteomes" id="UP001162029"/>
    </source>
</evidence>
<keyword evidence="2" id="KW-1185">Reference proteome</keyword>
<accession>A0AAV0UEL1</accession>
<organism evidence="1 2">
    <name type="scientific">Peronospora destructor</name>
    <dbReference type="NCBI Taxonomy" id="86335"/>
    <lineage>
        <taxon>Eukaryota</taxon>
        <taxon>Sar</taxon>
        <taxon>Stramenopiles</taxon>
        <taxon>Oomycota</taxon>
        <taxon>Peronosporomycetes</taxon>
        <taxon>Peronosporales</taxon>
        <taxon>Peronosporaceae</taxon>
        <taxon>Peronospora</taxon>
    </lineage>
</organism>